<sequence>MTNDPSACTAPANGRKIVLVVVAVAFIASATTAMLAFTASHRARDRDAKALAADTADLRGELNIWHAQLADARGAAPASRGPYLDRLVSRTRELSAWKPRTPCGRDARDRLVRAMEDRARVLLSDAADASLPGEGQVLETALSKCEAERGRDVTI</sequence>
<gene>
    <name evidence="2" type="ORF">HBF32_15655</name>
</gene>
<keyword evidence="3" id="KW-1185">Reference proteome</keyword>
<keyword evidence="1" id="KW-1133">Transmembrane helix</keyword>
<dbReference type="RefSeq" id="WP_166700720.1">
    <property type="nucleotide sequence ID" value="NZ_JAAQTL010000002.1"/>
</dbReference>
<evidence type="ECO:0000313" key="2">
    <source>
        <dbReference type="EMBL" id="NID16910.1"/>
    </source>
</evidence>
<dbReference type="AlphaFoldDB" id="A0A7X5TR89"/>
<accession>A0A7X5TR89</accession>
<comment type="caution">
    <text evidence="2">The sequence shown here is derived from an EMBL/GenBank/DDBJ whole genome shotgun (WGS) entry which is preliminary data.</text>
</comment>
<protein>
    <submittedName>
        <fullName evidence="2">Uncharacterized protein</fullName>
    </submittedName>
</protein>
<organism evidence="2 3">
    <name type="scientific">Luteibacter yeojuensis</name>
    <dbReference type="NCBI Taxonomy" id="345309"/>
    <lineage>
        <taxon>Bacteria</taxon>
        <taxon>Pseudomonadati</taxon>
        <taxon>Pseudomonadota</taxon>
        <taxon>Gammaproteobacteria</taxon>
        <taxon>Lysobacterales</taxon>
        <taxon>Rhodanobacteraceae</taxon>
        <taxon>Luteibacter</taxon>
    </lineage>
</organism>
<keyword evidence="1" id="KW-0472">Membrane</keyword>
<reference evidence="2 3" key="1">
    <citation type="journal article" date="2006" name="Int. J. Syst. Evol. Microbiol.">
        <title>Dyella yeojuensis sp. nov., isolated from greenhouse soil in Korea.</title>
        <authorList>
            <person name="Kim B.Y."/>
            <person name="Weon H.Y."/>
            <person name="Lee K.H."/>
            <person name="Seok S.J."/>
            <person name="Kwon S.W."/>
            <person name="Go S.J."/>
            <person name="Stackebrandt E."/>
        </authorList>
    </citation>
    <scope>NUCLEOTIDE SEQUENCE [LARGE SCALE GENOMIC DNA]</scope>
    <source>
        <strain evidence="2 3">DSM 17673</strain>
    </source>
</reference>
<dbReference type="Proteomes" id="UP000518878">
    <property type="component" value="Unassembled WGS sequence"/>
</dbReference>
<dbReference type="EMBL" id="JAAQTL010000002">
    <property type="protein sequence ID" value="NID16910.1"/>
    <property type="molecule type" value="Genomic_DNA"/>
</dbReference>
<evidence type="ECO:0000256" key="1">
    <source>
        <dbReference type="SAM" id="Phobius"/>
    </source>
</evidence>
<keyword evidence="1" id="KW-0812">Transmembrane</keyword>
<feature type="transmembrane region" description="Helical" evidence="1">
    <location>
        <begin position="17"/>
        <end position="39"/>
    </location>
</feature>
<proteinExistence type="predicted"/>
<name>A0A7X5TR89_9GAMM</name>
<evidence type="ECO:0000313" key="3">
    <source>
        <dbReference type="Proteomes" id="UP000518878"/>
    </source>
</evidence>